<proteinExistence type="predicted"/>
<dbReference type="SUPFAM" id="SSF52833">
    <property type="entry name" value="Thioredoxin-like"/>
    <property type="match status" value="1"/>
</dbReference>
<dbReference type="PANTHER" id="PTHR45815">
    <property type="entry name" value="PROTEIN DISULFIDE-ISOMERASE A6"/>
    <property type="match status" value="1"/>
</dbReference>
<gene>
    <name evidence="3" type="ORF">PECAL_2P14170</name>
</gene>
<dbReference type="GO" id="GO:0005788">
    <property type="term" value="C:endoplasmic reticulum lumen"/>
    <property type="evidence" value="ECO:0007669"/>
    <property type="project" value="TreeGrafter"/>
</dbReference>
<dbReference type="PANTHER" id="PTHR45815:SF3">
    <property type="entry name" value="PROTEIN DISULFIDE-ISOMERASE A6"/>
    <property type="match status" value="1"/>
</dbReference>
<feature type="chain" id="PRO_5035159188" description="Thioredoxin domain-containing protein" evidence="2">
    <location>
        <begin position="16"/>
        <end position="762"/>
    </location>
</feature>
<dbReference type="GO" id="GO:0015035">
    <property type="term" value="F:protein-disulfide reductase activity"/>
    <property type="evidence" value="ECO:0007669"/>
    <property type="project" value="TreeGrafter"/>
</dbReference>
<feature type="compositionally biased region" description="Low complexity" evidence="1">
    <location>
        <begin position="536"/>
        <end position="546"/>
    </location>
</feature>
<dbReference type="GO" id="GO:0034976">
    <property type="term" value="P:response to endoplasmic reticulum stress"/>
    <property type="evidence" value="ECO:0007669"/>
    <property type="project" value="TreeGrafter"/>
</dbReference>
<name>A0A8J2WH89_9STRA</name>
<evidence type="ECO:0000313" key="4">
    <source>
        <dbReference type="Proteomes" id="UP000789595"/>
    </source>
</evidence>
<reference evidence="3" key="1">
    <citation type="submission" date="2021-11" db="EMBL/GenBank/DDBJ databases">
        <authorList>
            <consortium name="Genoscope - CEA"/>
            <person name="William W."/>
        </authorList>
    </citation>
    <scope>NUCLEOTIDE SEQUENCE</scope>
</reference>
<evidence type="ECO:0000256" key="2">
    <source>
        <dbReference type="SAM" id="SignalP"/>
    </source>
</evidence>
<evidence type="ECO:0000313" key="3">
    <source>
        <dbReference type="EMBL" id="CAH0368355.1"/>
    </source>
</evidence>
<dbReference type="EMBL" id="CAKKNE010000002">
    <property type="protein sequence ID" value="CAH0368355.1"/>
    <property type="molecule type" value="Genomic_DNA"/>
</dbReference>
<protein>
    <recommendedName>
        <fullName evidence="5">Thioredoxin domain-containing protein</fullName>
    </recommendedName>
</protein>
<feature type="compositionally biased region" description="Basic residues" evidence="1">
    <location>
        <begin position="748"/>
        <end position="762"/>
    </location>
</feature>
<feature type="compositionally biased region" description="Basic and acidic residues" evidence="1">
    <location>
        <begin position="723"/>
        <end position="747"/>
    </location>
</feature>
<dbReference type="OrthoDB" id="298672at2759"/>
<organism evidence="3 4">
    <name type="scientific">Pelagomonas calceolata</name>
    <dbReference type="NCBI Taxonomy" id="35677"/>
    <lineage>
        <taxon>Eukaryota</taxon>
        <taxon>Sar</taxon>
        <taxon>Stramenopiles</taxon>
        <taxon>Ochrophyta</taxon>
        <taxon>Pelagophyceae</taxon>
        <taxon>Pelagomonadales</taxon>
        <taxon>Pelagomonadaceae</taxon>
        <taxon>Pelagomonas</taxon>
    </lineage>
</organism>
<dbReference type="InterPro" id="IPR036249">
    <property type="entry name" value="Thioredoxin-like_sf"/>
</dbReference>
<dbReference type="Proteomes" id="UP000789595">
    <property type="component" value="Unassembled WGS sequence"/>
</dbReference>
<feature type="region of interest" description="Disordered" evidence="1">
    <location>
        <begin position="723"/>
        <end position="762"/>
    </location>
</feature>
<keyword evidence="2" id="KW-0732">Signal</keyword>
<evidence type="ECO:0000256" key="1">
    <source>
        <dbReference type="SAM" id="MobiDB-lite"/>
    </source>
</evidence>
<accession>A0A8J2WH89</accession>
<comment type="caution">
    <text evidence="3">The sequence shown here is derived from an EMBL/GenBank/DDBJ whole genome shotgun (WGS) entry which is preliminary data.</text>
</comment>
<dbReference type="AlphaFoldDB" id="A0A8J2WH89"/>
<feature type="region of interest" description="Disordered" evidence="1">
    <location>
        <begin position="528"/>
        <end position="556"/>
    </location>
</feature>
<feature type="signal peptide" evidence="2">
    <location>
        <begin position="1"/>
        <end position="15"/>
    </location>
</feature>
<keyword evidence="4" id="KW-1185">Reference proteome</keyword>
<sequence>MWRLAAALVLAAASALYDDVEHVTKFTTSEDAEKAIFGDDANVYVVHFYQGPNDEGVVDEHSPTITAAFAGAAKELADLGVKAACIDVADENMLKIAKRFNLRTVPHVVGVGAESRANPYTGKIDRAVEVYEPLATRGSLTKTEFKRWVSSKVFPADSVARVATKDELAAVPGPLAVLLTERATTSALAKSLGVALRGRLSIVEVQSSSELGEAVHGDEALPRFVASKESMDAASLKTADAFDGDLRDRSAVLEWLEIFALKERRPASSAKKEEKPQENEEGWPAGYSVETASTKDELEKILEREPAVVAYRKGASVASFAHKVVEMDGADAVSCVEVDCDGFKGPVCDGNDYVYYPYGEDKTPVVEEDGMSAFGEAALSLPVADVFPVSGKPDIETFLRLSVTHPDDDNAPVGLVVFAKKHDVSPTVRAAATTLARHAGVRVAQWSSPSLAEVAEYGVQKLPALLAFYATDAPEGADLPPGQKAVGAAAYPRSQFGPVTFMSLLSFMSSFLQQVAPETAQELIDGIRESSRVDPSSMRGESSTSSTPVSKGPTFADLNDPAAWDERCGAKASAALCAVALLDEHGRAAFADEKAIAESVAKSEQPSPFAFGWVDGACHADFAASFDVDDSKLPTVIAYAPKKERYAALVGRYSAADVRAFLRGVLRGSIGTAPLRAPLSLTEADCAAVHASRQAPVEEEDALDDDFMAELLAEEAAAKKALEEEAAAESKRLKEELEASKKKPDAPKKKKKKKKKKKSSEL</sequence>
<evidence type="ECO:0008006" key="5">
    <source>
        <dbReference type="Google" id="ProtNLM"/>
    </source>
</evidence>